<keyword evidence="3" id="KW-1185">Reference proteome</keyword>
<dbReference type="InterPro" id="IPR025836">
    <property type="entry name" value="Zn_knuckle_CX2CX4HX4C"/>
</dbReference>
<evidence type="ECO:0000313" key="2">
    <source>
        <dbReference type="EMBL" id="KAH1128958.1"/>
    </source>
</evidence>
<dbReference type="Proteomes" id="UP000828251">
    <property type="component" value="Unassembled WGS sequence"/>
</dbReference>
<sequence length="259" mass="29896">MADTAEEEISLLVDELIQLTGETCRIKILLDEKKPLRRGIFITVGTKRSVWLPFKYESLPNFCFGCGIMAHIVKDCNDMMKQWKDIREDNFPYSIALKAESSLLGRESLRLGKTDKKFAEQCVYTGEEEDRITSLVTIGENNIGKCDDRKESVDVEARVNIVEMKLQRTHKKSKWTRQSKKGQIDDVLMQTNNCKRKSSSFERATDGECNNNIQVTKKIRAEVIDASTSFKERKEIYRSGEVPDYAKRQLNLERPRELD</sequence>
<organism evidence="2 3">
    <name type="scientific">Gossypium stocksii</name>
    <dbReference type="NCBI Taxonomy" id="47602"/>
    <lineage>
        <taxon>Eukaryota</taxon>
        <taxon>Viridiplantae</taxon>
        <taxon>Streptophyta</taxon>
        <taxon>Embryophyta</taxon>
        <taxon>Tracheophyta</taxon>
        <taxon>Spermatophyta</taxon>
        <taxon>Magnoliopsida</taxon>
        <taxon>eudicotyledons</taxon>
        <taxon>Gunneridae</taxon>
        <taxon>Pentapetalae</taxon>
        <taxon>rosids</taxon>
        <taxon>malvids</taxon>
        <taxon>Malvales</taxon>
        <taxon>Malvaceae</taxon>
        <taxon>Malvoideae</taxon>
        <taxon>Gossypium</taxon>
    </lineage>
</organism>
<protein>
    <recommendedName>
        <fullName evidence="1">Zinc knuckle CX2CX4HX4C domain-containing protein</fullName>
    </recommendedName>
</protein>
<name>A0A9D4AKP8_9ROSI</name>
<dbReference type="Pfam" id="PF14392">
    <property type="entry name" value="zf-CCHC_4"/>
    <property type="match status" value="1"/>
</dbReference>
<proteinExistence type="predicted"/>
<gene>
    <name evidence="2" type="ORF">J1N35_000336</name>
</gene>
<dbReference type="AlphaFoldDB" id="A0A9D4AKP8"/>
<dbReference type="EMBL" id="JAIQCV010000001">
    <property type="protein sequence ID" value="KAH1128958.1"/>
    <property type="molecule type" value="Genomic_DNA"/>
</dbReference>
<dbReference type="OrthoDB" id="994464at2759"/>
<evidence type="ECO:0000313" key="3">
    <source>
        <dbReference type="Proteomes" id="UP000828251"/>
    </source>
</evidence>
<reference evidence="2 3" key="1">
    <citation type="journal article" date="2021" name="Plant Biotechnol. J.">
        <title>Multi-omics assisted identification of the key and species-specific regulatory components of drought-tolerant mechanisms in Gossypium stocksii.</title>
        <authorList>
            <person name="Yu D."/>
            <person name="Ke L."/>
            <person name="Zhang D."/>
            <person name="Wu Y."/>
            <person name="Sun Y."/>
            <person name="Mei J."/>
            <person name="Sun J."/>
            <person name="Sun Y."/>
        </authorList>
    </citation>
    <scope>NUCLEOTIDE SEQUENCE [LARGE SCALE GENOMIC DNA]</scope>
    <source>
        <strain evidence="3">cv. E1</strain>
        <tissue evidence="2">Leaf</tissue>
    </source>
</reference>
<accession>A0A9D4AKP8</accession>
<comment type="caution">
    <text evidence="2">The sequence shown here is derived from an EMBL/GenBank/DDBJ whole genome shotgun (WGS) entry which is preliminary data.</text>
</comment>
<feature type="domain" description="Zinc knuckle CX2CX4HX4C" evidence="1">
    <location>
        <begin position="31"/>
        <end position="77"/>
    </location>
</feature>
<evidence type="ECO:0000259" key="1">
    <source>
        <dbReference type="Pfam" id="PF14392"/>
    </source>
</evidence>